<feature type="signal peptide" evidence="2">
    <location>
        <begin position="1"/>
        <end position="19"/>
    </location>
</feature>
<evidence type="ECO:0000256" key="1">
    <source>
        <dbReference type="SAM" id="MobiDB-lite"/>
    </source>
</evidence>
<feature type="compositionally biased region" description="Gly residues" evidence="1">
    <location>
        <begin position="294"/>
        <end position="328"/>
    </location>
</feature>
<dbReference type="OrthoDB" id="3241054at2759"/>
<organism evidence="3 4">
    <name type="scientific">Hirsutella rhossiliensis</name>
    <dbReference type="NCBI Taxonomy" id="111463"/>
    <lineage>
        <taxon>Eukaryota</taxon>
        <taxon>Fungi</taxon>
        <taxon>Dikarya</taxon>
        <taxon>Ascomycota</taxon>
        <taxon>Pezizomycotina</taxon>
        <taxon>Sordariomycetes</taxon>
        <taxon>Hypocreomycetidae</taxon>
        <taxon>Hypocreales</taxon>
        <taxon>Ophiocordycipitaceae</taxon>
        <taxon>Hirsutella</taxon>
    </lineage>
</organism>
<dbReference type="EMBL" id="JAIZPD010000001">
    <property type="protein sequence ID" value="KAH0968502.1"/>
    <property type="molecule type" value="Genomic_DNA"/>
</dbReference>
<dbReference type="Pfam" id="PF11327">
    <property type="entry name" value="Egh16-like"/>
    <property type="match status" value="1"/>
</dbReference>
<evidence type="ECO:0000256" key="2">
    <source>
        <dbReference type="SAM" id="SignalP"/>
    </source>
</evidence>
<comment type="caution">
    <text evidence="3">The sequence shown here is derived from an EMBL/GenBank/DDBJ whole genome shotgun (WGS) entry which is preliminary data.</text>
</comment>
<sequence length="372" mass="39256">MAFSSVIVVAPLMFTLARCHGVIVNAQGEKGSPPSVGFQVDPSIARNCITISPCQQDTTIIRDQEIKTNVVNQCGRTQLTGNIDVGENTENALAAGQVNADGAGPYTCDMDQSGNTGIEFTNLTVSNNVPGTNGFSQAKAEAFDINVQMPDNFKCEGGSTGNICTIRCRNNALAGPFGGCFAVQQTDTKGGNNSPAQISTANKLEDVLDQVQQDQADFGTAVKANEVAGSDEAEQNRAAVESILANKVVTKEFPQETPDVSNNNNNDNNDNSNNNNNNNNNNNKNNNNNNINKGQGGGGGGGGGGSPGQGGVRGGGGGRDQGGNGGGQANAQKNQQKNQGKNQKKNQKKSQKKNQKKNQKNQQRRQRERREW</sequence>
<gene>
    <name evidence="3" type="ORF">HRG_01144</name>
</gene>
<keyword evidence="4" id="KW-1185">Reference proteome</keyword>
<dbReference type="PANTHER" id="PTHR34618">
    <property type="entry name" value="SURFACE PROTEIN MAS1, PUTATIVE-RELATED"/>
    <property type="match status" value="1"/>
</dbReference>
<protein>
    <submittedName>
        <fullName evidence="3">Gas1-like protein</fullName>
    </submittedName>
</protein>
<feature type="compositionally biased region" description="Low complexity" evidence="1">
    <location>
        <begin position="329"/>
        <end position="341"/>
    </location>
</feature>
<dbReference type="InterPro" id="IPR021476">
    <property type="entry name" value="Egh16-like"/>
</dbReference>
<dbReference type="Proteomes" id="UP000824596">
    <property type="component" value="Unassembled WGS sequence"/>
</dbReference>
<keyword evidence="2" id="KW-0732">Signal</keyword>
<name>A0A9P8NC92_9HYPO</name>
<feature type="compositionally biased region" description="Basic residues" evidence="1">
    <location>
        <begin position="342"/>
        <end position="372"/>
    </location>
</feature>
<feature type="region of interest" description="Disordered" evidence="1">
    <location>
        <begin position="249"/>
        <end position="372"/>
    </location>
</feature>
<reference evidence="3" key="1">
    <citation type="submission" date="2021-09" db="EMBL/GenBank/DDBJ databases">
        <title>A high-quality genome of the endoparasitic fungus Hirsutella rhossiliensis with a comparison of Hirsutella genomes reveals transposable elements contributing to genome size variation.</title>
        <authorList>
            <person name="Lin R."/>
            <person name="Jiao Y."/>
            <person name="Sun X."/>
            <person name="Ling J."/>
            <person name="Xie B."/>
            <person name="Cheng X."/>
        </authorList>
    </citation>
    <scope>NUCLEOTIDE SEQUENCE</scope>
    <source>
        <strain evidence="3">HR02</strain>
    </source>
</reference>
<dbReference type="GeneID" id="68350273"/>
<feature type="chain" id="PRO_5040235954" evidence="2">
    <location>
        <begin position="20"/>
        <end position="372"/>
    </location>
</feature>
<feature type="compositionally biased region" description="Low complexity" evidence="1">
    <location>
        <begin position="262"/>
        <end position="293"/>
    </location>
</feature>
<accession>A0A9P8NC92</accession>
<evidence type="ECO:0000313" key="4">
    <source>
        <dbReference type="Proteomes" id="UP000824596"/>
    </source>
</evidence>
<evidence type="ECO:0000313" key="3">
    <source>
        <dbReference type="EMBL" id="KAH0968502.1"/>
    </source>
</evidence>
<dbReference type="PANTHER" id="PTHR34618:SF3">
    <property type="entry name" value="GEGH 16 PROTEIN"/>
    <property type="match status" value="1"/>
</dbReference>
<dbReference type="RefSeq" id="XP_044726015.1">
    <property type="nucleotide sequence ID" value="XM_044859615.1"/>
</dbReference>
<dbReference type="AlphaFoldDB" id="A0A9P8NC92"/>
<proteinExistence type="predicted"/>